<evidence type="ECO:0000259" key="1">
    <source>
        <dbReference type="Pfam" id="PF01541"/>
    </source>
</evidence>
<evidence type="ECO:0000313" key="2">
    <source>
        <dbReference type="EMBL" id="ETW93509.1"/>
    </source>
</evidence>
<sequence>MYRIPCSCGKEYIGETKRALRTRLKEHQAATRRGETEKSAIAEHAWAEQHCPAWDEVTILEQAEREDILRIKEAFCIALTDQKRA</sequence>
<dbReference type="HOGENOM" id="CLU_2506548_0_0_7"/>
<feature type="domain" description="GIY-YIG" evidence="1">
    <location>
        <begin position="2"/>
        <end position="57"/>
    </location>
</feature>
<name>W4L6I7_9BACT</name>
<evidence type="ECO:0000313" key="3">
    <source>
        <dbReference type="Proteomes" id="UP000019140"/>
    </source>
</evidence>
<dbReference type="CDD" id="cd10442">
    <property type="entry name" value="GIY-YIG_PLEs"/>
    <property type="match status" value="1"/>
</dbReference>
<comment type="caution">
    <text evidence="2">The sequence shown here is derived from an EMBL/GenBank/DDBJ whole genome shotgun (WGS) entry which is preliminary data.</text>
</comment>
<dbReference type="AlphaFoldDB" id="W4L6I7"/>
<dbReference type="Pfam" id="PF01541">
    <property type="entry name" value="GIY-YIG"/>
    <property type="match status" value="1"/>
</dbReference>
<dbReference type="InterPro" id="IPR000305">
    <property type="entry name" value="GIY-YIG_endonuc"/>
</dbReference>
<reference evidence="2 3" key="1">
    <citation type="journal article" date="2014" name="Nature">
        <title>An environmental bacterial taxon with a large and distinct metabolic repertoire.</title>
        <authorList>
            <person name="Wilson M.C."/>
            <person name="Mori T."/>
            <person name="Ruckert C."/>
            <person name="Uria A.R."/>
            <person name="Helf M.J."/>
            <person name="Takada K."/>
            <person name="Gernert C."/>
            <person name="Steffens U.A."/>
            <person name="Heycke N."/>
            <person name="Schmitt S."/>
            <person name="Rinke C."/>
            <person name="Helfrich E.J."/>
            <person name="Brachmann A.O."/>
            <person name="Gurgui C."/>
            <person name="Wakimoto T."/>
            <person name="Kracht M."/>
            <person name="Crusemann M."/>
            <person name="Hentschel U."/>
            <person name="Abe I."/>
            <person name="Matsunaga S."/>
            <person name="Kalinowski J."/>
            <person name="Takeyama H."/>
            <person name="Piel J."/>
        </authorList>
    </citation>
    <scope>NUCLEOTIDE SEQUENCE [LARGE SCALE GENOMIC DNA]</scope>
    <source>
        <strain evidence="3">TSY2</strain>
    </source>
</reference>
<accession>W4L6I7</accession>
<dbReference type="Proteomes" id="UP000019140">
    <property type="component" value="Unassembled WGS sequence"/>
</dbReference>
<protein>
    <recommendedName>
        <fullName evidence="1">GIY-YIG domain-containing protein</fullName>
    </recommendedName>
</protein>
<dbReference type="InterPro" id="IPR035901">
    <property type="entry name" value="GIY-YIG_endonuc_sf"/>
</dbReference>
<organism evidence="2 3">
    <name type="scientific">Candidatus Entotheonella gemina</name>
    <dbReference type="NCBI Taxonomy" id="1429439"/>
    <lineage>
        <taxon>Bacteria</taxon>
        <taxon>Pseudomonadati</taxon>
        <taxon>Nitrospinota/Tectimicrobiota group</taxon>
        <taxon>Candidatus Tectimicrobiota</taxon>
        <taxon>Candidatus Entotheonellia</taxon>
        <taxon>Candidatus Entotheonellales</taxon>
        <taxon>Candidatus Entotheonellaceae</taxon>
        <taxon>Candidatus Entotheonella</taxon>
    </lineage>
</organism>
<gene>
    <name evidence="2" type="ORF">ETSY2_51300</name>
</gene>
<keyword evidence="3" id="KW-1185">Reference proteome</keyword>
<proteinExistence type="predicted"/>
<dbReference type="Gene3D" id="3.40.1440.10">
    <property type="entry name" value="GIY-YIG endonuclease"/>
    <property type="match status" value="1"/>
</dbReference>
<dbReference type="EMBL" id="AZHX01002634">
    <property type="protein sequence ID" value="ETW93509.1"/>
    <property type="molecule type" value="Genomic_DNA"/>
</dbReference>